<organism evidence="1 2">
    <name type="scientific">Pelosinus propionicus DSM 13327</name>
    <dbReference type="NCBI Taxonomy" id="1123291"/>
    <lineage>
        <taxon>Bacteria</taxon>
        <taxon>Bacillati</taxon>
        <taxon>Bacillota</taxon>
        <taxon>Negativicutes</taxon>
        <taxon>Selenomonadales</taxon>
        <taxon>Sporomusaceae</taxon>
        <taxon>Pelosinus</taxon>
    </lineage>
</organism>
<protein>
    <submittedName>
        <fullName evidence="1">Uncharacterized protein</fullName>
    </submittedName>
</protein>
<accession>A0A1I4MD03</accession>
<sequence>MGVDIEKHLCGTVAQAILGVFDANAVCREAAGVIVPEFVKGDIKARRFGQTLKSFGPVARVLEFAEGVGEYHVVILPGLAAGFAGGDGCRLACLVPLDLKYRDFWQWQDALAGGGFSVVEFQAVVGDDDGPLDADAVGGEFEVYPLQSQQFGAADAGGPF</sequence>
<dbReference type="AlphaFoldDB" id="A0A1I4MD03"/>
<evidence type="ECO:0000313" key="2">
    <source>
        <dbReference type="Proteomes" id="UP000199520"/>
    </source>
</evidence>
<reference evidence="2" key="1">
    <citation type="submission" date="2016-10" db="EMBL/GenBank/DDBJ databases">
        <authorList>
            <person name="Varghese N."/>
            <person name="Submissions S."/>
        </authorList>
    </citation>
    <scope>NUCLEOTIDE SEQUENCE [LARGE SCALE GENOMIC DNA]</scope>
    <source>
        <strain evidence="2">DSM 13327</strain>
    </source>
</reference>
<dbReference type="EMBL" id="FOTS01000032">
    <property type="protein sequence ID" value="SFM01088.1"/>
    <property type="molecule type" value="Genomic_DNA"/>
</dbReference>
<proteinExistence type="predicted"/>
<gene>
    <name evidence="1" type="ORF">SAMN04490355_103237</name>
</gene>
<dbReference type="Proteomes" id="UP000199520">
    <property type="component" value="Unassembled WGS sequence"/>
</dbReference>
<name>A0A1I4MD03_9FIRM</name>
<keyword evidence="2" id="KW-1185">Reference proteome</keyword>
<evidence type="ECO:0000313" key="1">
    <source>
        <dbReference type="EMBL" id="SFM01088.1"/>
    </source>
</evidence>